<dbReference type="PaxDb" id="3055-EDP01124"/>
<feature type="cross-link" description="Glycyl lysine isopeptide (Lys-Gly) (interchain with G-Cter in SUMO2)" evidence="7">
    <location>
        <position position="410"/>
    </location>
</feature>
<dbReference type="AlphaFoldDB" id="A0A2K3CVS1"/>
<feature type="compositionally biased region" description="Acidic residues" evidence="8">
    <location>
        <begin position="563"/>
        <end position="578"/>
    </location>
</feature>
<evidence type="ECO:0000256" key="2">
    <source>
        <dbReference type="ARBA" id="ARBA00022679"/>
    </source>
</evidence>
<evidence type="ECO:0000256" key="8">
    <source>
        <dbReference type="SAM" id="MobiDB-lite"/>
    </source>
</evidence>
<dbReference type="STRING" id="3055.A0A2K3CVS1"/>
<dbReference type="Gramene" id="PNW72383">
    <property type="protein sequence ID" value="PNW72383"/>
    <property type="gene ID" value="CHLRE_16g674403v5"/>
</dbReference>
<dbReference type="GO" id="GO:0035556">
    <property type="term" value="P:intracellular signal transduction"/>
    <property type="evidence" value="ECO:0000318"/>
    <property type="project" value="GO_Central"/>
</dbReference>
<dbReference type="PROSITE" id="PS50011">
    <property type="entry name" value="PROTEIN_KINASE_DOM"/>
    <property type="match status" value="1"/>
</dbReference>
<evidence type="ECO:0000256" key="1">
    <source>
        <dbReference type="ARBA" id="ARBA00022527"/>
    </source>
</evidence>
<keyword evidence="11" id="KW-1185">Reference proteome</keyword>
<dbReference type="GO" id="GO:0005634">
    <property type="term" value="C:nucleus"/>
    <property type="evidence" value="ECO:0000318"/>
    <property type="project" value="GO_Central"/>
</dbReference>
<evidence type="ECO:0000256" key="4">
    <source>
        <dbReference type="ARBA" id="ARBA00022777"/>
    </source>
</evidence>
<keyword evidence="2" id="KW-0808">Transferase</keyword>
<dbReference type="EMBL" id="CM008977">
    <property type="protein sequence ID" value="PNW72382.1"/>
    <property type="molecule type" value="Genomic_DNA"/>
</dbReference>
<dbReference type="Pfam" id="PF00069">
    <property type="entry name" value="Pkinase"/>
    <property type="match status" value="1"/>
</dbReference>
<feature type="compositionally biased region" description="Acidic residues" evidence="8">
    <location>
        <begin position="54"/>
        <end position="66"/>
    </location>
</feature>
<feature type="binding site" evidence="6">
    <location>
        <position position="315"/>
    </location>
    <ligand>
        <name>ATP</name>
        <dbReference type="ChEBI" id="CHEBI:30616"/>
    </ligand>
</feature>
<feature type="region of interest" description="Disordered" evidence="8">
    <location>
        <begin position="434"/>
        <end position="514"/>
    </location>
</feature>
<dbReference type="KEGG" id="cre:CHLRE_16g674403v5"/>
<dbReference type="Gramene" id="PNW72382">
    <property type="protein sequence ID" value="PNW72382"/>
    <property type="gene ID" value="CHLRE_16g674403v5"/>
</dbReference>
<dbReference type="RefSeq" id="XP_042916194.1">
    <property type="nucleotide sequence ID" value="XM_043071242.1"/>
</dbReference>
<reference evidence="10" key="2">
    <citation type="submission" date="2017-07" db="EMBL/GenBank/DDBJ databases">
        <title>WGS assembly of Chlamydomonas reinhardtii.</title>
        <authorList>
            <consortium name="Chlamydomonas Annotation Team"/>
            <consortium name="JGI Annotation Team"/>
            <person name="Merchant S.S."/>
            <person name="Prochnik S.E."/>
            <person name="Vallon O."/>
            <person name="Harris E.H."/>
            <person name="Karpowicz S.J."/>
            <person name="Witman G.B."/>
            <person name="Terry A."/>
            <person name="Salamov A."/>
            <person name="Fritz-Laylin L.K."/>
            <person name="Marechal-Drouard L."/>
            <person name="Marshall W.F."/>
            <person name="Qu L.H."/>
            <person name="Nelson D.R."/>
            <person name="Sanderfoot A.A."/>
            <person name="Spalding M.H."/>
            <person name="Kapitonov V.V."/>
            <person name="Ren Q."/>
            <person name="Ferris P."/>
            <person name="Lindquist E."/>
            <person name="Shapiro H."/>
            <person name="Lucas S.M."/>
            <person name="Grimwood J."/>
            <person name="Schmutz J."/>
            <person name="Grigoriev I.V."/>
            <person name="Rokhsar D.S."/>
        </authorList>
    </citation>
    <scope>NUCLEOTIDE SEQUENCE</scope>
    <source>
        <strain evidence="10">CC-503 cw92 mt+</strain>
    </source>
</reference>
<keyword evidence="5 6" id="KW-0067">ATP-binding</keyword>
<name>A0A2K3CVS1_CHLRE</name>
<feature type="compositionally biased region" description="Polar residues" evidence="8">
    <location>
        <begin position="227"/>
        <end position="238"/>
    </location>
</feature>
<dbReference type="InterPro" id="IPR030616">
    <property type="entry name" value="Aur-like"/>
</dbReference>
<accession>A0A2K3CVS1</accession>
<sequence length="659" mass="70601">MWGLVSSELQTSEAETPGLKLPALRAGWQALKEKLGVARASDTLVVQRRRQGDSDDGDSDDGDDDFSEFKFFNSNDKRSAPVVPSGAGKSSTSAIASVLLRSGDYGDSGQAPKRERFAAVSSKALQARITDRVNSYGANGPLESSPPGATDTVGHGRAPEGILAMSQSFRNGVRAHRGSWGDGSGLTLKISSDAAPRAVQRESGTATPSPAATPSGASRTSDAYWATSPSHQHLQPQSAGLRGLSPSSSNPHARDQPLSASGQQLLVVSAALPPLMRRSSWSLEDYDVSRLMAKTSSYAMQRATCMQSGLPVCLKMYNMMTFSRESFNMLRQEVELQARLVHKHVLKMFGAFVDDGQFVVVYEHPPRGDLAAVMERFRLGAAEVADVVIRPLLSALAFMHSRGVCHGNIKGECILFMQDWRLALTGLASATNFAPASHSRRHRRNDSDGCSSQHQHYQGSTAVRSASMMQGGSRSSRSSRSNMGAATTALLNTAPELVHGSRSGGGGAALVDEGSWSGGGGGDIDYFNDPEFAGKAAADVAMVGRLTYELLVGCPPPIRLADMDDDDANDALEEDDSDAGGGYDDGGGDAGRWRSQARMVSCPEHLHFPSSVPPQARRFIRCMLAHDAFDRPLASDLLRDPWLLAMAQTARRRSSEMRR</sequence>
<dbReference type="GO" id="GO:0009931">
    <property type="term" value="F:calcium-dependent protein serine/threonine kinase activity"/>
    <property type="evidence" value="ECO:0000318"/>
    <property type="project" value="GO_Central"/>
</dbReference>
<feature type="region of interest" description="Disordered" evidence="8">
    <location>
        <begin position="562"/>
        <end position="592"/>
    </location>
</feature>
<feature type="compositionally biased region" description="Polar residues" evidence="8">
    <location>
        <begin position="448"/>
        <end position="464"/>
    </location>
</feature>
<dbReference type="Gene3D" id="3.30.200.20">
    <property type="entry name" value="Phosphorylase Kinase, domain 1"/>
    <property type="match status" value="1"/>
</dbReference>
<dbReference type="PANTHER" id="PTHR24350">
    <property type="entry name" value="SERINE/THREONINE-PROTEIN KINASE IAL-RELATED"/>
    <property type="match status" value="1"/>
</dbReference>
<evidence type="ECO:0000313" key="10">
    <source>
        <dbReference type="EMBL" id="PNW72383.1"/>
    </source>
</evidence>
<evidence type="ECO:0000256" key="3">
    <source>
        <dbReference type="ARBA" id="ARBA00022741"/>
    </source>
</evidence>
<protein>
    <recommendedName>
        <fullName evidence="9">Protein kinase domain-containing protein</fullName>
    </recommendedName>
</protein>
<dbReference type="Gene3D" id="1.10.510.10">
    <property type="entry name" value="Transferase(Phosphotransferase) domain 1"/>
    <property type="match status" value="1"/>
</dbReference>
<feature type="compositionally biased region" description="Low complexity" evidence="8">
    <location>
        <begin position="465"/>
        <end position="486"/>
    </location>
</feature>
<feature type="region of interest" description="Disordered" evidence="8">
    <location>
        <begin position="194"/>
        <end position="259"/>
    </location>
</feature>
<dbReference type="EMBL" id="CM008977">
    <property type="protein sequence ID" value="PNW72383.1"/>
    <property type="molecule type" value="Genomic_DNA"/>
</dbReference>
<feature type="compositionally biased region" description="Low complexity" evidence="8">
    <location>
        <begin position="203"/>
        <end position="218"/>
    </location>
</feature>
<dbReference type="InterPro" id="IPR000719">
    <property type="entry name" value="Prot_kinase_dom"/>
</dbReference>
<dbReference type="Proteomes" id="UP000006906">
    <property type="component" value="Chromosome 16"/>
</dbReference>
<dbReference type="SUPFAM" id="SSF56112">
    <property type="entry name" value="Protein kinase-like (PK-like)"/>
    <property type="match status" value="1"/>
</dbReference>
<dbReference type="OrthoDB" id="539535at2759"/>
<reference evidence="10 11" key="1">
    <citation type="journal article" date="2007" name="Science">
        <title>The Chlamydomonas genome reveals the evolution of key animal and plant functions.</title>
        <authorList>
            <person name="Merchant S.S."/>
            <person name="Prochnik S.E."/>
            <person name="Vallon O."/>
            <person name="Harris E.H."/>
            <person name="Karpowicz S.J."/>
            <person name="Witman G.B."/>
            <person name="Terry A."/>
            <person name="Salamov A."/>
            <person name="Fritz-Laylin L.K."/>
            <person name="Marechal-Drouard L."/>
            <person name="Marshall W.F."/>
            <person name="Qu L.H."/>
            <person name="Nelson D.R."/>
            <person name="Sanderfoot A.A."/>
            <person name="Spalding M.H."/>
            <person name="Kapitonov V.V."/>
            <person name="Ren Q."/>
            <person name="Ferris P."/>
            <person name="Lindquist E."/>
            <person name="Shapiro H."/>
            <person name="Lucas S.M."/>
            <person name="Grimwood J."/>
            <person name="Schmutz J."/>
            <person name="Cardol P."/>
            <person name="Cerutti H."/>
            <person name="Chanfreau G."/>
            <person name="Chen C.L."/>
            <person name="Cognat V."/>
            <person name="Croft M.T."/>
            <person name="Dent R."/>
            <person name="Dutcher S."/>
            <person name="Fernandez E."/>
            <person name="Fukuzawa H."/>
            <person name="Gonzalez-Ballester D."/>
            <person name="Gonzalez-Halphen D."/>
            <person name="Hallmann A."/>
            <person name="Hanikenne M."/>
            <person name="Hippler M."/>
            <person name="Inwood W."/>
            <person name="Jabbari K."/>
            <person name="Kalanon M."/>
            <person name="Kuras R."/>
            <person name="Lefebvre P.A."/>
            <person name="Lemaire S.D."/>
            <person name="Lobanov A.V."/>
            <person name="Lohr M."/>
            <person name="Manuell A."/>
            <person name="Meier I."/>
            <person name="Mets L."/>
            <person name="Mittag M."/>
            <person name="Mittelmeier T."/>
            <person name="Moroney J.V."/>
            <person name="Moseley J."/>
            <person name="Napoli C."/>
            <person name="Nedelcu A.M."/>
            <person name="Niyogi K."/>
            <person name="Novoselov S.V."/>
            <person name="Paulsen I.T."/>
            <person name="Pazour G."/>
            <person name="Purton S."/>
            <person name="Ral J.P."/>
            <person name="Riano-Pachon D.M."/>
            <person name="Riekhof W."/>
            <person name="Rymarquis L."/>
            <person name="Schroda M."/>
            <person name="Stern D."/>
            <person name="Umen J."/>
            <person name="Willows R."/>
            <person name="Wilson N."/>
            <person name="Zimmer S.L."/>
            <person name="Allmer J."/>
            <person name="Balk J."/>
            <person name="Bisova K."/>
            <person name="Chen C.J."/>
            <person name="Elias M."/>
            <person name="Gendler K."/>
            <person name="Hauser C."/>
            <person name="Lamb M.R."/>
            <person name="Ledford H."/>
            <person name="Long J.C."/>
            <person name="Minagawa J."/>
            <person name="Page M.D."/>
            <person name="Pan J."/>
            <person name="Pootakham W."/>
            <person name="Roje S."/>
            <person name="Rose A."/>
            <person name="Stahlberg E."/>
            <person name="Terauchi A.M."/>
            <person name="Yang P."/>
            <person name="Ball S."/>
            <person name="Bowler C."/>
            <person name="Dieckmann C.L."/>
            <person name="Gladyshev V.N."/>
            <person name="Green P."/>
            <person name="Jorgensen R."/>
            <person name="Mayfield S."/>
            <person name="Mueller-Roeber B."/>
            <person name="Rajamani S."/>
            <person name="Sayre R.T."/>
            <person name="Brokstein P."/>
            <person name="Dubchak I."/>
            <person name="Goodstein D."/>
            <person name="Hornick L."/>
            <person name="Huang Y.W."/>
            <person name="Jhaveri J."/>
            <person name="Luo Y."/>
            <person name="Martinez D."/>
            <person name="Ngau W.C."/>
            <person name="Otillar B."/>
            <person name="Poliakov A."/>
            <person name="Porter A."/>
            <person name="Szajkowski L."/>
            <person name="Werner G."/>
            <person name="Zhou K."/>
            <person name="Grigoriev I.V."/>
            <person name="Rokhsar D.S."/>
            <person name="Grossman A.R."/>
        </authorList>
    </citation>
    <scope>NUCLEOTIDE SEQUENCE [LARGE SCALE GENOMIC DNA]</scope>
    <source>
        <strain evidence="11">CC-503</strain>
        <strain evidence="10">CC-503 cw92 mt+</strain>
    </source>
</reference>
<gene>
    <name evidence="10" type="ORF">CHLRE_16g674403v5</name>
</gene>
<dbReference type="GO" id="GO:0005516">
    <property type="term" value="F:calmodulin binding"/>
    <property type="evidence" value="ECO:0000318"/>
    <property type="project" value="GO_Central"/>
</dbReference>
<feature type="domain" description="Protein kinase" evidence="9">
    <location>
        <begin position="286"/>
        <end position="643"/>
    </location>
</feature>
<keyword evidence="4" id="KW-0418">Kinase</keyword>
<feature type="region of interest" description="Disordered" evidence="8">
    <location>
        <begin position="42"/>
        <end position="157"/>
    </location>
</feature>
<dbReference type="GO" id="GO:0005737">
    <property type="term" value="C:cytoplasm"/>
    <property type="evidence" value="ECO:0000318"/>
    <property type="project" value="GO_Central"/>
</dbReference>
<organism evidence="10 11">
    <name type="scientific">Chlamydomonas reinhardtii</name>
    <name type="common">Chlamydomonas smithii</name>
    <dbReference type="NCBI Taxonomy" id="3055"/>
    <lineage>
        <taxon>Eukaryota</taxon>
        <taxon>Viridiplantae</taxon>
        <taxon>Chlorophyta</taxon>
        <taxon>core chlorophytes</taxon>
        <taxon>Chlorophyceae</taxon>
        <taxon>CS clade</taxon>
        <taxon>Chlamydomonadales</taxon>
        <taxon>Chlamydomonadaceae</taxon>
        <taxon>Chlamydomonas</taxon>
    </lineage>
</organism>
<dbReference type="GeneID" id="5721369"/>
<keyword evidence="3 6" id="KW-0547">Nucleotide-binding</keyword>
<keyword evidence="1" id="KW-0723">Serine/threonine-protein kinase</keyword>
<dbReference type="ExpressionAtlas" id="A0A2K3CVS1">
    <property type="expression patterns" value="baseline and differential"/>
</dbReference>
<feature type="compositionally biased region" description="Gly residues" evidence="8">
    <location>
        <begin position="579"/>
        <end position="590"/>
    </location>
</feature>
<dbReference type="RefSeq" id="XP_001695787.2">
    <property type="nucleotide sequence ID" value="XM_001695735.2"/>
</dbReference>
<dbReference type="GO" id="GO:0005524">
    <property type="term" value="F:ATP binding"/>
    <property type="evidence" value="ECO:0007669"/>
    <property type="project" value="UniProtKB-KW"/>
</dbReference>
<evidence type="ECO:0000256" key="6">
    <source>
        <dbReference type="PIRSR" id="PIRSR630616-2"/>
    </source>
</evidence>
<evidence type="ECO:0000313" key="11">
    <source>
        <dbReference type="Proteomes" id="UP000006906"/>
    </source>
</evidence>
<proteinExistence type="predicted"/>
<evidence type="ECO:0000256" key="7">
    <source>
        <dbReference type="PIRSR" id="PIRSR630616-3"/>
    </source>
</evidence>
<dbReference type="SMART" id="SM00220">
    <property type="entry name" value="S_TKc"/>
    <property type="match status" value="1"/>
</dbReference>
<evidence type="ECO:0000259" key="9">
    <source>
        <dbReference type="PROSITE" id="PS50011"/>
    </source>
</evidence>
<dbReference type="InterPro" id="IPR011009">
    <property type="entry name" value="Kinase-like_dom_sf"/>
</dbReference>
<dbReference type="GO" id="GO:0004683">
    <property type="term" value="F:calcium/calmodulin-dependent protein kinase activity"/>
    <property type="evidence" value="ECO:0000318"/>
    <property type="project" value="GO_Central"/>
</dbReference>
<evidence type="ECO:0000256" key="5">
    <source>
        <dbReference type="ARBA" id="ARBA00022840"/>
    </source>
</evidence>
<feature type="region of interest" description="Disordered" evidence="8">
    <location>
        <begin position="1"/>
        <end position="20"/>
    </location>
</feature>